<dbReference type="VEuPathDB" id="FungiDB:An04g04660"/>
<evidence type="ECO:0000313" key="1">
    <source>
        <dbReference type="RefSeq" id="XP_059600557.1"/>
    </source>
</evidence>
<reference evidence="1" key="2">
    <citation type="submission" date="2025-08" db="UniProtKB">
        <authorList>
            <consortium name="RefSeq"/>
        </authorList>
    </citation>
    <scope>IDENTIFICATION</scope>
</reference>
<dbReference type="RefSeq" id="XP_059600557.1">
    <property type="nucleotide sequence ID" value="XM_059747494.1"/>
</dbReference>
<protein>
    <submittedName>
        <fullName evidence="1">Uncharacterized protein</fullName>
    </submittedName>
</protein>
<organism evidence="1">
    <name type="scientific">Aspergillus niger</name>
    <dbReference type="NCBI Taxonomy" id="5061"/>
    <lineage>
        <taxon>Eukaryota</taxon>
        <taxon>Fungi</taxon>
        <taxon>Dikarya</taxon>
        <taxon>Ascomycota</taxon>
        <taxon>Pezizomycotina</taxon>
        <taxon>Eurotiomycetes</taxon>
        <taxon>Eurotiomycetidae</taxon>
        <taxon>Eurotiales</taxon>
        <taxon>Aspergillaceae</taxon>
        <taxon>Aspergillus</taxon>
        <taxon>Aspergillus subgen. Circumdati</taxon>
    </lineage>
</organism>
<dbReference type="AlphaFoldDB" id="A0AAJ8BNQ7"/>
<proteinExistence type="predicted"/>
<accession>A0AAJ8BNQ7</accession>
<sequence length="98" mass="10930">MYLWRVSNGVYDPKSSGKCAIYILSELGWLEFPQGKPFQSGYKNRVWPECRMARNVRLASSVSNEAPQLVPFDWPLIHHCLEWSAGICSVGEGGVGAV</sequence>
<dbReference type="GeneID" id="84590893"/>
<gene>
    <name evidence="1" type="ORF">An04g04660</name>
</gene>
<reference evidence="1" key="1">
    <citation type="submission" date="2025-02" db="EMBL/GenBank/DDBJ databases">
        <authorList>
            <consortium name="NCBI Genome Project"/>
        </authorList>
    </citation>
    <scope>NUCLEOTIDE SEQUENCE</scope>
</reference>
<dbReference type="KEGG" id="ang:An04g04660"/>
<name>A0AAJ8BNQ7_ASPNG</name>